<dbReference type="InterPro" id="IPR003660">
    <property type="entry name" value="HAMP_dom"/>
</dbReference>
<dbReference type="Pfam" id="PF00672">
    <property type="entry name" value="HAMP"/>
    <property type="match status" value="1"/>
</dbReference>
<dbReference type="Pfam" id="PF02518">
    <property type="entry name" value="HATPase_c"/>
    <property type="match status" value="1"/>
</dbReference>
<dbReference type="EMBL" id="JACEIB010000027">
    <property type="protein sequence ID" value="MBA2936530.1"/>
    <property type="molecule type" value="Genomic_DNA"/>
</dbReference>
<evidence type="ECO:0000256" key="5">
    <source>
        <dbReference type="ARBA" id="ARBA00022679"/>
    </source>
</evidence>
<name>A0A838LCF1_9SPHN</name>
<dbReference type="Gene3D" id="1.10.287.130">
    <property type="match status" value="1"/>
</dbReference>
<dbReference type="Gene3D" id="6.10.340.10">
    <property type="match status" value="1"/>
</dbReference>
<dbReference type="InterPro" id="IPR003594">
    <property type="entry name" value="HATPase_dom"/>
</dbReference>
<dbReference type="PANTHER" id="PTHR45436">
    <property type="entry name" value="SENSOR HISTIDINE KINASE YKOH"/>
    <property type="match status" value="1"/>
</dbReference>
<evidence type="ECO:0000256" key="11">
    <source>
        <dbReference type="SAM" id="Phobius"/>
    </source>
</evidence>
<dbReference type="AlphaFoldDB" id="A0A838LCF1"/>
<feature type="domain" description="HAMP" evidence="13">
    <location>
        <begin position="189"/>
        <end position="239"/>
    </location>
</feature>
<evidence type="ECO:0000256" key="7">
    <source>
        <dbReference type="ARBA" id="ARBA00022777"/>
    </source>
</evidence>
<keyword evidence="9" id="KW-0902">Two-component regulatory system</keyword>
<keyword evidence="6 11" id="KW-0812">Transmembrane</keyword>
<evidence type="ECO:0000256" key="3">
    <source>
        <dbReference type="ARBA" id="ARBA00012438"/>
    </source>
</evidence>
<keyword evidence="7 14" id="KW-0418">Kinase</keyword>
<dbReference type="InterPro" id="IPR050428">
    <property type="entry name" value="TCS_sensor_his_kinase"/>
</dbReference>
<dbReference type="SMART" id="SM00304">
    <property type="entry name" value="HAMP"/>
    <property type="match status" value="1"/>
</dbReference>
<dbReference type="PROSITE" id="PS50885">
    <property type="entry name" value="HAMP"/>
    <property type="match status" value="1"/>
</dbReference>
<evidence type="ECO:0000259" key="12">
    <source>
        <dbReference type="PROSITE" id="PS50109"/>
    </source>
</evidence>
<comment type="subcellular location">
    <subcellularLocation>
        <location evidence="2">Membrane</location>
    </subcellularLocation>
</comment>
<proteinExistence type="predicted"/>
<dbReference type="InterPro" id="IPR005467">
    <property type="entry name" value="His_kinase_dom"/>
</dbReference>
<accession>A0A838LCF1</accession>
<dbReference type="GO" id="GO:0005886">
    <property type="term" value="C:plasma membrane"/>
    <property type="evidence" value="ECO:0007669"/>
    <property type="project" value="TreeGrafter"/>
</dbReference>
<dbReference type="PRINTS" id="PR00344">
    <property type="entry name" value="BCTRLSENSOR"/>
</dbReference>
<evidence type="ECO:0000256" key="9">
    <source>
        <dbReference type="ARBA" id="ARBA00023012"/>
    </source>
</evidence>
<evidence type="ECO:0000256" key="10">
    <source>
        <dbReference type="ARBA" id="ARBA00023136"/>
    </source>
</evidence>
<comment type="catalytic activity">
    <reaction evidence="1">
        <text>ATP + protein L-histidine = ADP + protein N-phospho-L-histidine.</text>
        <dbReference type="EC" id="2.7.13.3"/>
    </reaction>
</comment>
<dbReference type="SMART" id="SM00388">
    <property type="entry name" value="HisKA"/>
    <property type="match status" value="1"/>
</dbReference>
<dbReference type="PANTHER" id="PTHR45436:SF8">
    <property type="entry name" value="HISTIDINE KINASE"/>
    <property type="match status" value="1"/>
</dbReference>
<dbReference type="EC" id="2.7.13.3" evidence="3"/>
<keyword evidence="15" id="KW-1185">Reference proteome</keyword>
<reference evidence="14 15" key="1">
    <citation type="submission" date="2020-07" db="EMBL/GenBank/DDBJ databases">
        <authorList>
            <person name="Sun Q."/>
        </authorList>
    </citation>
    <scope>NUCLEOTIDE SEQUENCE [LARGE SCALE GENOMIC DNA]</scope>
    <source>
        <strain evidence="14 15">CGMCC 1.13654</strain>
    </source>
</reference>
<dbReference type="Proteomes" id="UP000570166">
    <property type="component" value="Unassembled WGS sequence"/>
</dbReference>
<evidence type="ECO:0000256" key="4">
    <source>
        <dbReference type="ARBA" id="ARBA00022553"/>
    </source>
</evidence>
<evidence type="ECO:0000256" key="6">
    <source>
        <dbReference type="ARBA" id="ARBA00022692"/>
    </source>
</evidence>
<evidence type="ECO:0000256" key="8">
    <source>
        <dbReference type="ARBA" id="ARBA00022989"/>
    </source>
</evidence>
<keyword evidence="5" id="KW-0808">Transferase</keyword>
<dbReference type="InterPro" id="IPR004358">
    <property type="entry name" value="Sig_transdc_His_kin-like_C"/>
</dbReference>
<comment type="caution">
    <text evidence="14">The sequence shown here is derived from an EMBL/GenBank/DDBJ whole genome shotgun (WGS) entry which is preliminary data.</text>
</comment>
<sequence>MRSSLHPRTPPERLRLRDIRNTSTFRLTLLLGGVALIGVVMLTVLIYALSARELNARSDRILHVEATRLMTKPPRSLGSEVNFAISHNASGLNYYGLLDPRGRRIAGNLRGSSGFTPGHAREIPERAGRHGPIRLLAERLPTGEILLIGRDITPLVDLRWRVTIVLVVSALALALLIVGTAIALSLAPLRRVSQLQRTAHEIAAGHLDQRMPILGRGDELDLLAGTVNTMVDEVGRVIGQVKSVTDAIAHDLRTPLTRMRSHLDRARRQEDIDLATAERLDLVIADLDTVLERFTALLRISEIEAGSRRAGFAEVPLSPLLSSVRDLYQPLAEERGIALALETLPGAVVFGDQSLMFEALSNLVDNAIKFAPQGGQVSLFVSRDEKGLVVEVRDNGPGIAEDQRQSVLRRFDRGEATAQIPGSGLGLSVVVAIVHLHQFTLVLDDSAPGLIARILAPDHSKFPIQP</sequence>
<organism evidence="14 15">
    <name type="scientific">Sphingomonas chungangi</name>
    <dbReference type="NCBI Taxonomy" id="2683589"/>
    <lineage>
        <taxon>Bacteria</taxon>
        <taxon>Pseudomonadati</taxon>
        <taxon>Pseudomonadota</taxon>
        <taxon>Alphaproteobacteria</taxon>
        <taxon>Sphingomonadales</taxon>
        <taxon>Sphingomonadaceae</taxon>
        <taxon>Sphingomonas</taxon>
    </lineage>
</organism>
<dbReference type="Gene3D" id="3.30.565.10">
    <property type="entry name" value="Histidine kinase-like ATPase, C-terminal domain"/>
    <property type="match status" value="1"/>
</dbReference>
<feature type="transmembrane region" description="Helical" evidence="11">
    <location>
        <begin position="164"/>
        <end position="187"/>
    </location>
</feature>
<evidence type="ECO:0000256" key="1">
    <source>
        <dbReference type="ARBA" id="ARBA00000085"/>
    </source>
</evidence>
<dbReference type="InterPro" id="IPR036097">
    <property type="entry name" value="HisK_dim/P_sf"/>
</dbReference>
<protein>
    <recommendedName>
        <fullName evidence="3">histidine kinase</fullName>
        <ecNumber evidence="3">2.7.13.3</ecNumber>
    </recommendedName>
</protein>
<dbReference type="CDD" id="cd00082">
    <property type="entry name" value="HisKA"/>
    <property type="match status" value="1"/>
</dbReference>
<dbReference type="RefSeq" id="WP_160364369.1">
    <property type="nucleotide sequence ID" value="NZ_JACEIB010000027.1"/>
</dbReference>
<dbReference type="SUPFAM" id="SSF55874">
    <property type="entry name" value="ATPase domain of HSP90 chaperone/DNA topoisomerase II/histidine kinase"/>
    <property type="match status" value="1"/>
</dbReference>
<gene>
    <name evidence="14" type="ORF">HZF05_20810</name>
</gene>
<evidence type="ECO:0000256" key="2">
    <source>
        <dbReference type="ARBA" id="ARBA00004370"/>
    </source>
</evidence>
<dbReference type="GO" id="GO:0000155">
    <property type="term" value="F:phosphorelay sensor kinase activity"/>
    <property type="evidence" value="ECO:0007669"/>
    <property type="project" value="InterPro"/>
</dbReference>
<feature type="transmembrane region" description="Helical" evidence="11">
    <location>
        <begin position="27"/>
        <end position="49"/>
    </location>
</feature>
<evidence type="ECO:0000313" key="14">
    <source>
        <dbReference type="EMBL" id="MBA2936530.1"/>
    </source>
</evidence>
<keyword evidence="4" id="KW-0597">Phosphoprotein</keyword>
<dbReference type="InterPro" id="IPR003661">
    <property type="entry name" value="HisK_dim/P_dom"/>
</dbReference>
<dbReference type="InterPro" id="IPR036890">
    <property type="entry name" value="HATPase_C_sf"/>
</dbReference>
<dbReference type="CDD" id="cd06225">
    <property type="entry name" value="HAMP"/>
    <property type="match status" value="1"/>
</dbReference>
<dbReference type="PROSITE" id="PS50109">
    <property type="entry name" value="HIS_KIN"/>
    <property type="match status" value="1"/>
</dbReference>
<keyword evidence="8 11" id="KW-1133">Transmembrane helix</keyword>
<feature type="domain" description="Histidine kinase" evidence="12">
    <location>
        <begin position="247"/>
        <end position="460"/>
    </location>
</feature>
<evidence type="ECO:0000313" key="15">
    <source>
        <dbReference type="Proteomes" id="UP000570166"/>
    </source>
</evidence>
<keyword evidence="10 11" id="KW-0472">Membrane</keyword>
<dbReference type="SUPFAM" id="SSF158472">
    <property type="entry name" value="HAMP domain-like"/>
    <property type="match status" value="1"/>
</dbReference>
<dbReference type="SMART" id="SM00387">
    <property type="entry name" value="HATPase_c"/>
    <property type="match status" value="1"/>
</dbReference>
<dbReference type="SUPFAM" id="SSF47384">
    <property type="entry name" value="Homodimeric domain of signal transducing histidine kinase"/>
    <property type="match status" value="1"/>
</dbReference>
<evidence type="ECO:0000259" key="13">
    <source>
        <dbReference type="PROSITE" id="PS50885"/>
    </source>
</evidence>